<dbReference type="AlphaFoldDB" id="A0A3S0WSI1"/>
<feature type="chain" id="PRO_5018790165" evidence="2">
    <location>
        <begin position="21"/>
        <end position="225"/>
    </location>
</feature>
<dbReference type="SUPFAM" id="SSF56925">
    <property type="entry name" value="OMPA-like"/>
    <property type="match status" value="1"/>
</dbReference>
<keyword evidence="5" id="KW-1185">Reference proteome</keyword>
<protein>
    <submittedName>
        <fullName evidence="4">Porin family protein</fullName>
    </submittedName>
</protein>
<evidence type="ECO:0000313" key="4">
    <source>
        <dbReference type="EMBL" id="RUQ89739.1"/>
    </source>
</evidence>
<name>A0A3S0WSI1_9GAMM</name>
<accession>A0A3S0WSI1</accession>
<feature type="domain" description="Outer membrane protein beta-barrel" evidence="3">
    <location>
        <begin position="20"/>
        <end position="215"/>
    </location>
</feature>
<gene>
    <name evidence="4" type="ORF">EKM59_02985</name>
</gene>
<evidence type="ECO:0000259" key="3">
    <source>
        <dbReference type="Pfam" id="PF13505"/>
    </source>
</evidence>
<dbReference type="RefSeq" id="WP_126953539.1">
    <property type="nucleotide sequence ID" value="NZ_RZGR01000006.1"/>
</dbReference>
<dbReference type="InterPro" id="IPR027385">
    <property type="entry name" value="Beta-barrel_OMP"/>
</dbReference>
<evidence type="ECO:0000256" key="2">
    <source>
        <dbReference type="SAM" id="SignalP"/>
    </source>
</evidence>
<dbReference type="Pfam" id="PF13505">
    <property type="entry name" value="OMP_b-brl"/>
    <property type="match status" value="1"/>
</dbReference>
<keyword evidence="1 2" id="KW-0732">Signal</keyword>
<feature type="signal peptide" evidence="2">
    <location>
        <begin position="1"/>
        <end position="20"/>
    </location>
</feature>
<dbReference type="Gene3D" id="2.40.160.20">
    <property type="match status" value="1"/>
</dbReference>
<proteinExistence type="predicted"/>
<dbReference type="Proteomes" id="UP000288012">
    <property type="component" value="Unassembled WGS sequence"/>
</dbReference>
<dbReference type="InterPro" id="IPR011250">
    <property type="entry name" value="OMP/PagP_B-barrel"/>
</dbReference>
<comment type="caution">
    <text evidence="4">The sequence shown here is derived from an EMBL/GenBank/DDBJ whole genome shotgun (WGS) entry which is preliminary data.</text>
</comment>
<reference evidence="4 5" key="1">
    <citation type="submission" date="2018-12" db="EMBL/GenBank/DDBJ databases">
        <title>Legionella sp,whole genome shotgun sequence.</title>
        <authorList>
            <person name="Wu H."/>
        </authorList>
    </citation>
    <scope>NUCLEOTIDE SEQUENCE [LARGE SCALE GENOMIC DNA]</scope>
    <source>
        <strain evidence="5">km714</strain>
    </source>
</reference>
<organism evidence="4 5">
    <name type="scientific">Legionella septentrionalis</name>
    <dbReference type="NCBI Taxonomy" id="2498109"/>
    <lineage>
        <taxon>Bacteria</taxon>
        <taxon>Pseudomonadati</taxon>
        <taxon>Pseudomonadota</taxon>
        <taxon>Gammaproteobacteria</taxon>
        <taxon>Legionellales</taxon>
        <taxon>Legionellaceae</taxon>
        <taxon>Legionella</taxon>
    </lineage>
</organism>
<sequence>MLGKISPAAIFFLSTTPCFAGFYAGASMGPEGASFKQRSHVTRLGTFDVIDTNHFAGTGMFASVFGGYSLIINHFYVAGEVNANLSSVQYDLINKEYIHQTVSKTYFKVKSSESVSILPGYMLASNTVLYGRLGYANGRIKIVEADPTIHSQTKNRNGFRYGLGLRHALTAKLAFMLDYSQINYTSLKSSVFEPFGMVAKTTKISPNTAQVGFGLIYNFDGPPNP</sequence>
<evidence type="ECO:0000256" key="1">
    <source>
        <dbReference type="ARBA" id="ARBA00022729"/>
    </source>
</evidence>
<evidence type="ECO:0000313" key="5">
    <source>
        <dbReference type="Proteomes" id="UP000288012"/>
    </source>
</evidence>
<dbReference type="EMBL" id="RZGR01000006">
    <property type="protein sequence ID" value="RUQ89739.1"/>
    <property type="molecule type" value="Genomic_DNA"/>
</dbReference>